<dbReference type="OrthoDB" id="7860488at2"/>
<feature type="compositionally biased region" description="Polar residues" evidence="1">
    <location>
        <begin position="84"/>
        <end position="93"/>
    </location>
</feature>
<gene>
    <name evidence="2" type="ORF">SAMN05421512_101105</name>
</gene>
<sequence length="105" mass="11621">MTATSVSRRRPAAPTAEPRLHLLAIGQDVRLKSTRGRQAAKGDIYRITGVMPVESGAPQYRIRNANENHERVAMQDELEPLDAPSSNAQSTLMERTFGYGQRTEA</sequence>
<keyword evidence="3" id="KW-1185">Reference proteome</keyword>
<evidence type="ECO:0000313" key="2">
    <source>
        <dbReference type="EMBL" id="SOB89197.1"/>
    </source>
</evidence>
<dbReference type="Proteomes" id="UP000219331">
    <property type="component" value="Unassembled WGS sequence"/>
</dbReference>
<proteinExistence type="predicted"/>
<name>A0A285R9Z4_9HYPH</name>
<protein>
    <submittedName>
        <fullName evidence="2">Uncharacterized protein</fullName>
    </submittedName>
</protein>
<dbReference type="EMBL" id="OBML01000001">
    <property type="protein sequence ID" value="SOB89197.1"/>
    <property type="molecule type" value="Genomic_DNA"/>
</dbReference>
<feature type="region of interest" description="Disordered" evidence="1">
    <location>
        <begin position="74"/>
        <end position="105"/>
    </location>
</feature>
<reference evidence="2 3" key="1">
    <citation type="submission" date="2017-08" db="EMBL/GenBank/DDBJ databases">
        <authorList>
            <person name="de Groot N.N."/>
        </authorList>
    </citation>
    <scope>NUCLEOTIDE SEQUENCE [LARGE SCALE GENOMIC DNA]</scope>
    <source>
        <strain evidence="2 3">USBA 352</strain>
    </source>
</reference>
<organism evidence="2 3">
    <name type="scientific">Stappia indica</name>
    <dbReference type="NCBI Taxonomy" id="538381"/>
    <lineage>
        <taxon>Bacteria</taxon>
        <taxon>Pseudomonadati</taxon>
        <taxon>Pseudomonadota</taxon>
        <taxon>Alphaproteobacteria</taxon>
        <taxon>Hyphomicrobiales</taxon>
        <taxon>Stappiaceae</taxon>
        <taxon>Stappia</taxon>
    </lineage>
</organism>
<dbReference type="AlphaFoldDB" id="A0A285R9Z4"/>
<evidence type="ECO:0000256" key="1">
    <source>
        <dbReference type="SAM" id="MobiDB-lite"/>
    </source>
</evidence>
<accession>A0A285R9Z4</accession>
<dbReference type="RefSeq" id="WP_097173566.1">
    <property type="nucleotide sequence ID" value="NZ_OBML01000001.1"/>
</dbReference>
<dbReference type="STRING" id="538381.GCA_001696535_01187"/>
<evidence type="ECO:0000313" key="3">
    <source>
        <dbReference type="Proteomes" id="UP000219331"/>
    </source>
</evidence>